<keyword evidence="5" id="KW-0645">Protease</keyword>
<dbReference type="InterPro" id="IPR003137">
    <property type="entry name" value="PA_domain"/>
</dbReference>
<comment type="similarity">
    <text evidence="3">Belongs to the peptidase M36 family.</text>
</comment>
<dbReference type="CDD" id="cd04818">
    <property type="entry name" value="PA_subtilisin_1"/>
    <property type="match status" value="1"/>
</dbReference>
<dbReference type="InterPro" id="IPR050371">
    <property type="entry name" value="Fungal_virulence_M36"/>
</dbReference>
<feature type="signal peptide" evidence="13">
    <location>
        <begin position="1"/>
        <end position="22"/>
    </location>
</feature>
<evidence type="ECO:0000256" key="7">
    <source>
        <dbReference type="ARBA" id="ARBA00022729"/>
    </source>
</evidence>
<keyword evidence="18" id="KW-1185">Reference proteome</keyword>
<gene>
    <name evidence="17" type="ORF">GCM10023311_19920</name>
</gene>
<dbReference type="NCBIfam" id="TIGR04183">
    <property type="entry name" value="Por_Secre_tail"/>
    <property type="match status" value="1"/>
</dbReference>
<name>A0ABP9F6M4_9FLAO</name>
<proteinExistence type="inferred from homology"/>
<keyword evidence="4" id="KW-0964">Secreted</keyword>
<evidence type="ECO:0000259" key="15">
    <source>
        <dbReference type="Pfam" id="PF07504"/>
    </source>
</evidence>
<dbReference type="Pfam" id="PF07504">
    <property type="entry name" value="FTP"/>
    <property type="match status" value="1"/>
</dbReference>
<dbReference type="SUPFAM" id="SSF55486">
    <property type="entry name" value="Metalloproteases ('zincins'), catalytic domain"/>
    <property type="match status" value="1"/>
</dbReference>
<dbReference type="CDD" id="cd09596">
    <property type="entry name" value="M36"/>
    <property type="match status" value="1"/>
</dbReference>
<reference evidence="18" key="1">
    <citation type="journal article" date="2019" name="Int. J. Syst. Evol. Microbiol.">
        <title>The Global Catalogue of Microorganisms (GCM) 10K type strain sequencing project: providing services to taxonomists for standard genome sequencing and annotation.</title>
        <authorList>
            <consortium name="The Broad Institute Genomics Platform"/>
            <consortium name="The Broad Institute Genome Sequencing Center for Infectious Disease"/>
            <person name="Wu L."/>
            <person name="Ma J."/>
        </authorList>
    </citation>
    <scope>NUCLEOTIDE SEQUENCE [LARGE SCALE GENOMIC DNA]</scope>
    <source>
        <strain evidence="18">JCM 18274</strain>
    </source>
</reference>
<dbReference type="InterPro" id="IPR026444">
    <property type="entry name" value="Secre_tail"/>
</dbReference>
<evidence type="ECO:0000256" key="6">
    <source>
        <dbReference type="ARBA" id="ARBA00022723"/>
    </source>
</evidence>
<evidence type="ECO:0000313" key="18">
    <source>
        <dbReference type="Proteomes" id="UP001500433"/>
    </source>
</evidence>
<evidence type="ECO:0000256" key="13">
    <source>
        <dbReference type="SAM" id="SignalP"/>
    </source>
</evidence>
<evidence type="ECO:0000256" key="5">
    <source>
        <dbReference type="ARBA" id="ARBA00022670"/>
    </source>
</evidence>
<evidence type="ECO:0000256" key="8">
    <source>
        <dbReference type="ARBA" id="ARBA00022801"/>
    </source>
</evidence>
<evidence type="ECO:0000256" key="4">
    <source>
        <dbReference type="ARBA" id="ARBA00022525"/>
    </source>
</evidence>
<evidence type="ECO:0000256" key="2">
    <source>
        <dbReference type="ARBA" id="ARBA00004613"/>
    </source>
</evidence>
<dbReference type="Pfam" id="PF18962">
    <property type="entry name" value="Por_Secre_tail"/>
    <property type="match status" value="1"/>
</dbReference>
<feature type="domain" description="PA" evidence="14">
    <location>
        <begin position="457"/>
        <end position="553"/>
    </location>
</feature>
<protein>
    <submittedName>
        <fullName evidence="17">T9SS-dependent M36 family metallopeptidase</fullName>
    </submittedName>
</protein>
<evidence type="ECO:0000256" key="1">
    <source>
        <dbReference type="ARBA" id="ARBA00001947"/>
    </source>
</evidence>
<dbReference type="SUPFAM" id="SSF52025">
    <property type="entry name" value="PA domain"/>
    <property type="match status" value="1"/>
</dbReference>
<keyword evidence="6" id="KW-0479">Metal-binding</keyword>
<comment type="subcellular location">
    <subcellularLocation>
        <location evidence="2">Secreted</location>
    </subcellularLocation>
</comment>
<dbReference type="Proteomes" id="UP001500433">
    <property type="component" value="Unassembled WGS sequence"/>
</dbReference>
<dbReference type="Pfam" id="PF02128">
    <property type="entry name" value="Peptidase_M36"/>
    <property type="match status" value="1"/>
</dbReference>
<evidence type="ECO:0000259" key="16">
    <source>
        <dbReference type="Pfam" id="PF18962"/>
    </source>
</evidence>
<evidence type="ECO:0000256" key="9">
    <source>
        <dbReference type="ARBA" id="ARBA00022833"/>
    </source>
</evidence>
<dbReference type="PANTHER" id="PTHR33478">
    <property type="entry name" value="EXTRACELLULAR METALLOPROTEINASE MEP"/>
    <property type="match status" value="1"/>
</dbReference>
<evidence type="ECO:0000256" key="10">
    <source>
        <dbReference type="ARBA" id="ARBA00023049"/>
    </source>
</evidence>
<dbReference type="Gene3D" id="3.50.30.30">
    <property type="match status" value="1"/>
</dbReference>
<keyword evidence="10" id="KW-0482">Metalloprotease</keyword>
<accession>A0ABP9F6M4</accession>
<dbReference type="Pfam" id="PF02225">
    <property type="entry name" value="PA"/>
    <property type="match status" value="1"/>
</dbReference>
<dbReference type="RefSeq" id="WP_345273996.1">
    <property type="nucleotide sequence ID" value="NZ_BAABJH010000002.1"/>
</dbReference>
<feature type="chain" id="PRO_5045668910" evidence="13">
    <location>
        <begin position="23"/>
        <end position="899"/>
    </location>
</feature>
<evidence type="ECO:0000259" key="14">
    <source>
        <dbReference type="Pfam" id="PF02225"/>
    </source>
</evidence>
<feature type="domain" description="FTP" evidence="15">
    <location>
        <begin position="67"/>
        <end position="104"/>
    </location>
</feature>
<dbReference type="InterPro" id="IPR046450">
    <property type="entry name" value="PA_dom_sf"/>
</dbReference>
<evidence type="ECO:0000256" key="12">
    <source>
        <dbReference type="SAM" id="MobiDB-lite"/>
    </source>
</evidence>
<evidence type="ECO:0000256" key="3">
    <source>
        <dbReference type="ARBA" id="ARBA00006006"/>
    </source>
</evidence>
<evidence type="ECO:0000313" key="17">
    <source>
        <dbReference type="EMBL" id="GAA4895222.1"/>
    </source>
</evidence>
<dbReference type="Gene3D" id="1.10.390.10">
    <property type="entry name" value="Neutral Protease Domain 2"/>
    <property type="match status" value="1"/>
</dbReference>
<feature type="region of interest" description="Disordered" evidence="12">
    <location>
        <begin position="389"/>
        <end position="408"/>
    </location>
</feature>
<sequence>MKKDYKKFVVLTFLLAFTFSVAGQSALSKSKYGAIISSYLQDSNKTSKLSSTDLEDIYVTKEMLSKKTGIANVYLNQRYQGIKIFNAVSSVGIKNDKVFHFTDKFKSDIKNKINATTPALNEEQAIQKAASHFKLGSIGSIQAIEQQEEKLVFSKGSVSQESIPVELVYFQLKDGSLRLSWDLSIYTLDSKHWWSIRVDAVTGEVLNANDWVVSCNFGGDHTEHGVHHTKKSKGVSFDLFKANNFSVSDGSEYTVFPIPVESPNHGSRQVVSEPADDIASPFGWHDDDGVDGPEYTTTQGNNVIAQLDDDGNNGDGLLAEGTASLDFNFALDLNEDAAASPEAAITNLFYMSNIMHDIWYQYGFDVESGAFQTKHYQRVNSAGAGDPVNADAQDGSGVNNANFGTGPDGNSPRMQMFLWSKPDGLPLTINTSSVAGIYGGVPAAFGNPLPDKNTPLTGDLVLIVDDNSGSSTDANDACDPLLGAGALSGKIVVIRRGECEFGVKVLAAENAGAVAVIMVNNVATDPIAMGAGAEGDNVTIPSLMVSQSDGEAIIAALSSESINASLVLPDRLDGDFDNLVIGHEYGHGISNRLTGGGFNTDCLPVCTERDADGFCVPATNTEQMGEGWSDFFGLMITMKSSDLPSDARGIGTFVSSEPTDGPGIRPFRYSPDTSVNPLTYDDTNNTASISAPHGVGSVWCTMLWDLTWKYIEKYGFDSDFYYGTGGNNKIMQIVMDGLKLQPCNPGFVDGRDAILAADMALTGGEDQCMIWEVFAARGLGLNADQGDSLLRTDQVEDFTMPDPADASLANCTTLSTAALNSKVYRIYPNPAINRLTVRVSQSLGDVTITLVDINGRKVLSKEASLIDEVELNTSTLQSGLYILNIESDFINVNEKIIIN</sequence>
<organism evidence="17 18">
    <name type="scientific">Flaviramulus aquimarinus</name>
    <dbReference type="NCBI Taxonomy" id="1170456"/>
    <lineage>
        <taxon>Bacteria</taxon>
        <taxon>Pseudomonadati</taxon>
        <taxon>Bacteroidota</taxon>
        <taxon>Flavobacteriia</taxon>
        <taxon>Flavobacteriales</taxon>
        <taxon>Flavobacteriaceae</taxon>
        <taxon>Flaviramulus</taxon>
    </lineage>
</organism>
<dbReference type="EMBL" id="BAABJH010000002">
    <property type="protein sequence ID" value="GAA4895222.1"/>
    <property type="molecule type" value="Genomic_DNA"/>
</dbReference>
<dbReference type="InterPro" id="IPR001842">
    <property type="entry name" value="Peptidase_M36"/>
</dbReference>
<comment type="cofactor">
    <cofactor evidence="1">
        <name>Zn(2+)</name>
        <dbReference type="ChEBI" id="CHEBI:29105"/>
    </cofactor>
</comment>
<keyword evidence="11" id="KW-0865">Zymogen</keyword>
<evidence type="ECO:0000256" key="11">
    <source>
        <dbReference type="ARBA" id="ARBA00023145"/>
    </source>
</evidence>
<dbReference type="NCBIfam" id="NF038113">
    <property type="entry name" value="T9SSA_dep_M36"/>
    <property type="match status" value="1"/>
</dbReference>
<dbReference type="InterPro" id="IPR027268">
    <property type="entry name" value="Peptidase_M4/M1_CTD_sf"/>
</dbReference>
<keyword evidence="9" id="KW-0862">Zinc</keyword>
<dbReference type="InterPro" id="IPR011096">
    <property type="entry name" value="FTP_domain"/>
</dbReference>
<dbReference type="Gene3D" id="3.10.170.10">
    <property type="match status" value="1"/>
</dbReference>
<keyword evidence="8" id="KW-0378">Hydrolase</keyword>
<dbReference type="PANTHER" id="PTHR33478:SF1">
    <property type="entry name" value="EXTRACELLULAR METALLOPROTEINASE MEP"/>
    <property type="match status" value="1"/>
</dbReference>
<keyword evidence="7 13" id="KW-0732">Signal</keyword>
<comment type="caution">
    <text evidence="17">The sequence shown here is derived from an EMBL/GenBank/DDBJ whole genome shotgun (WGS) entry which is preliminary data.</text>
</comment>
<feature type="domain" description="Secretion system C-terminal sorting" evidence="16">
    <location>
        <begin position="826"/>
        <end position="898"/>
    </location>
</feature>